<accession>A0A0F9VUQ1</accession>
<dbReference type="EMBL" id="LAZR01000282">
    <property type="protein sequence ID" value="KKN77211.1"/>
    <property type="molecule type" value="Genomic_DNA"/>
</dbReference>
<protein>
    <recommendedName>
        <fullName evidence="2">Helix-turn-helix domain-containing protein</fullName>
    </recommendedName>
</protein>
<gene>
    <name evidence="1" type="ORF">LCGC14_0361890</name>
</gene>
<comment type="caution">
    <text evidence="1">The sequence shown here is derived from an EMBL/GenBank/DDBJ whole genome shotgun (WGS) entry which is preliminary data.</text>
</comment>
<evidence type="ECO:0008006" key="2">
    <source>
        <dbReference type="Google" id="ProtNLM"/>
    </source>
</evidence>
<dbReference type="AlphaFoldDB" id="A0A0F9VUQ1"/>
<sequence length="54" mass="6163">MRTYTKKEIAVKLKVTTKTVENMVADHRLPDPLPLRKCPLQWDADAIDQIADAN</sequence>
<proteinExistence type="predicted"/>
<name>A0A0F9VUQ1_9ZZZZ</name>
<reference evidence="1" key="1">
    <citation type="journal article" date="2015" name="Nature">
        <title>Complex archaea that bridge the gap between prokaryotes and eukaryotes.</title>
        <authorList>
            <person name="Spang A."/>
            <person name="Saw J.H."/>
            <person name="Jorgensen S.L."/>
            <person name="Zaremba-Niedzwiedzka K."/>
            <person name="Martijn J."/>
            <person name="Lind A.E."/>
            <person name="van Eijk R."/>
            <person name="Schleper C."/>
            <person name="Guy L."/>
            <person name="Ettema T.J."/>
        </authorList>
    </citation>
    <scope>NUCLEOTIDE SEQUENCE</scope>
</reference>
<evidence type="ECO:0000313" key="1">
    <source>
        <dbReference type="EMBL" id="KKN77211.1"/>
    </source>
</evidence>
<organism evidence="1">
    <name type="scientific">marine sediment metagenome</name>
    <dbReference type="NCBI Taxonomy" id="412755"/>
    <lineage>
        <taxon>unclassified sequences</taxon>
        <taxon>metagenomes</taxon>
        <taxon>ecological metagenomes</taxon>
    </lineage>
</organism>